<evidence type="ECO:0000313" key="3">
    <source>
        <dbReference type="Ensembl" id="ENSVKKP00000021104.1"/>
    </source>
</evidence>
<feature type="compositionally biased region" description="Low complexity" evidence="1">
    <location>
        <begin position="40"/>
        <end position="50"/>
    </location>
</feature>
<proteinExistence type="predicted"/>
<reference evidence="3" key="2">
    <citation type="submission" date="2025-09" db="UniProtKB">
        <authorList>
            <consortium name="Ensembl"/>
        </authorList>
    </citation>
    <scope>IDENTIFICATION</scope>
</reference>
<evidence type="ECO:0000259" key="2">
    <source>
        <dbReference type="PROSITE" id="PS50835"/>
    </source>
</evidence>
<dbReference type="InterPro" id="IPR013783">
    <property type="entry name" value="Ig-like_fold"/>
</dbReference>
<dbReference type="AlphaFoldDB" id="A0A8D2LEX3"/>
<feature type="region of interest" description="Disordered" evidence="1">
    <location>
        <begin position="67"/>
        <end position="86"/>
    </location>
</feature>
<dbReference type="SUPFAM" id="SSF48726">
    <property type="entry name" value="Immunoglobulin"/>
    <property type="match status" value="1"/>
</dbReference>
<dbReference type="InterPro" id="IPR013106">
    <property type="entry name" value="Ig_V-set"/>
</dbReference>
<dbReference type="Proteomes" id="UP000694545">
    <property type="component" value="Unplaced"/>
</dbReference>
<dbReference type="Pfam" id="PF07686">
    <property type="entry name" value="V-set"/>
    <property type="match status" value="1"/>
</dbReference>
<accession>A0A8D2LEX3</accession>
<keyword evidence="4" id="KW-1185">Reference proteome</keyword>
<sequence length="140" mass="14478">SQRHIPSQPGFGASSQPALTQPPSLSAPLGQTARISCDRSGGSSWSGFSWLQQKPGQAPRLLIYGSSSRADGVPDRFAGTRSGNTGHLTIANLQADDEGDYYCAAGESSSSTLHSGKSGWGTETKTGTPPLQGAAPRYLA</sequence>
<feature type="region of interest" description="Disordered" evidence="1">
    <location>
        <begin position="105"/>
        <end position="140"/>
    </location>
</feature>
<dbReference type="PROSITE" id="PS50835">
    <property type="entry name" value="IG_LIKE"/>
    <property type="match status" value="1"/>
</dbReference>
<organism evidence="3 4">
    <name type="scientific">Varanus komodoensis</name>
    <name type="common">Komodo dragon</name>
    <dbReference type="NCBI Taxonomy" id="61221"/>
    <lineage>
        <taxon>Eukaryota</taxon>
        <taxon>Metazoa</taxon>
        <taxon>Chordata</taxon>
        <taxon>Craniata</taxon>
        <taxon>Vertebrata</taxon>
        <taxon>Euteleostomi</taxon>
        <taxon>Lepidosauria</taxon>
        <taxon>Squamata</taxon>
        <taxon>Bifurcata</taxon>
        <taxon>Unidentata</taxon>
        <taxon>Episquamata</taxon>
        <taxon>Toxicofera</taxon>
        <taxon>Anguimorpha</taxon>
        <taxon>Paleoanguimorpha</taxon>
        <taxon>Varanoidea</taxon>
        <taxon>Varanidae</taxon>
        <taxon>Varanus</taxon>
    </lineage>
</organism>
<name>A0A8D2LEX3_VARKO</name>
<evidence type="ECO:0000256" key="1">
    <source>
        <dbReference type="SAM" id="MobiDB-lite"/>
    </source>
</evidence>
<dbReference type="Ensembl" id="ENSVKKT00000021629.1">
    <property type="protein sequence ID" value="ENSVKKP00000021104.1"/>
    <property type="gene ID" value="ENSVKKG00000014175.1"/>
</dbReference>
<protein>
    <recommendedName>
        <fullName evidence="2">Ig-like domain-containing protein</fullName>
    </recommendedName>
</protein>
<feature type="compositionally biased region" description="Polar residues" evidence="1">
    <location>
        <begin position="13"/>
        <end position="24"/>
    </location>
</feature>
<dbReference type="OMA" id="CLAWESN"/>
<dbReference type="PANTHER" id="PTHR23267">
    <property type="entry name" value="IMMUNOGLOBULIN LIGHT CHAIN"/>
    <property type="match status" value="1"/>
</dbReference>
<reference evidence="3" key="1">
    <citation type="submission" date="2025-08" db="UniProtKB">
        <authorList>
            <consortium name="Ensembl"/>
        </authorList>
    </citation>
    <scope>IDENTIFICATION</scope>
</reference>
<dbReference type="InterPro" id="IPR007110">
    <property type="entry name" value="Ig-like_dom"/>
</dbReference>
<dbReference type="Gene3D" id="2.60.40.10">
    <property type="entry name" value="Immunoglobulins"/>
    <property type="match status" value="1"/>
</dbReference>
<feature type="region of interest" description="Disordered" evidence="1">
    <location>
        <begin position="1"/>
        <end position="51"/>
    </location>
</feature>
<evidence type="ECO:0000313" key="4">
    <source>
        <dbReference type="Proteomes" id="UP000694545"/>
    </source>
</evidence>
<dbReference type="SMART" id="SM00406">
    <property type="entry name" value="IGv"/>
    <property type="match status" value="1"/>
</dbReference>
<dbReference type="InterPro" id="IPR050150">
    <property type="entry name" value="IgV_Light_Chain"/>
</dbReference>
<dbReference type="InterPro" id="IPR003599">
    <property type="entry name" value="Ig_sub"/>
</dbReference>
<feature type="compositionally biased region" description="Low complexity" evidence="1">
    <location>
        <begin position="106"/>
        <end position="117"/>
    </location>
</feature>
<feature type="domain" description="Ig-like" evidence="2">
    <location>
        <begin position="17"/>
        <end position="114"/>
    </location>
</feature>
<dbReference type="SMART" id="SM00409">
    <property type="entry name" value="IG"/>
    <property type="match status" value="1"/>
</dbReference>
<dbReference type="InterPro" id="IPR036179">
    <property type="entry name" value="Ig-like_dom_sf"/>
</dbReference>